<evidence type="ECO:0000256" key="6">
    <source>
        <dbReference type="HAMAP-Rule" id="MF_00074"/>
    </source>
</evidence>
<feature type="binding site" evidence="6">
    <location>
        <begin position="115"/>
        <end position="116"/>
    </location>
    <ligand>
        <name>S-adenosyl-L-methionine</name>
        <dbReference type="ChEBI" id="CHEBI:59789"/>
    </ligand>
</feature>
<protein>
    <recommendedName>
        <fullName evidence="6">Ribosomal RNA small subunit methyltransferase G</fullName>
        <ecNumber evidence="6">2.1.1.170</ecNumber>
    </recommendedName>
    <alternativeName>
        <fullName evidence="6">16S rRNA 7-methylguanosine methyltransferase</fullName>
        <shortName evidence="6">16S rRNA m7G methyltransferase</shortName>
    </alternativeName>
</protein>
<evidence type="ECO:0000256" key="4">
    <source>
        <dbReference type="ARBA" id="ARBA00022679"/>
    </source>
</evidence>
<evidence type="ECO:0000256" key="1">
    <source>
        <dbReference type="ARBA" id="ARBA00022490"/>
    </source>
</evidence>
<keyword evidence="8" id="KW-1185">Reference proteome</keyword>
<reference evidence="8" key="1">
    <citation type="submission" date="2018-07" db="EMBL/GenBank/DDBJ databases">
        <title>Genome sequencing of Paracoccus sp. SC2-6.</title>
        <authorList>
            <person name="Heo J."/>
            <person name="Kim S.-J."/>
            <person name="Kwon S.-W."/>
        </authorList>
    </citation>
    <scope>NUCLEOTIDE SEQUENCE [LARGE SCALE GENOMIC DNA]</scope>
    <source>
        <strain evidence="8">SC2-6</strain>
    </source>
</reference>
<feature type="binding site" evidence="6">
    <location>
        <position position="62"/>
    </location>
    <ligand>
        <name>S-adenosyl-L-methionine</name>
        <dbReference type="ChEBI" id="CHEBI:59789"/>
    </ligand>
</feature>
<dbReference type="KEGG" id="pars:DRW48_03750"/>
<comment type="function">
    <text evidence="6">Specifically methylates the N7 position of guanine in position 527 of 16S rRNA.</text>
</comment>
<dbReference type="HAMAP" id="MF_00074">
    <property type="entry name" value="16SrRNA_methyltr_G"/>
    <property type="match status" value="1"/>
</dbReference>
<keyword evidence="1 6" id="KW-0963">Cytoplasm</keyword>
<comment type="caution">
    <text evidence="6">Lacks conserved residue(s) required for the propagation of feature annotation.</text>
</comment>
<comment type="catalytic activity">
    <reaction evidence="6">
        <text>guanosine(527) in 16S rRNA + S-adenosyl-L-methionine = N(7)-methylguanosine(527) in 16S rRNA + S-adenosyl-L-homocysteine</text>
        <dbReference type="Rhea" id="RHEA:42732"/>
        <dbReference type="Rhea" id="RHEA-COMP:10209"/>
        <dbReference type="Rhea" id="RHEA-COMP:10210"/>
        <dbReference type="ChEBI" id="CHEBI:57856"/>
        <dbReference type="ChEBI" id="CHEBI:59789"/>
        <dbReference type="ChEBI" id="CHEBI:74269"/>
        <dbReference type="ChEBI" id="CHEBI:74480"/>
        <dbReference type="EC" id="2.1.1.170"/>
    </reaction>
</comment>
<dbReference type="GO" id="GO:0005829">
    <property type="term" value="C:cytosol"/>
    <property type="evidence" value="ECO:0007669"/>
    <property type="project" value="TreeGrafter"/>
</dbReference>
<comment type="subcellular location">
    <subcellularLocation>
        <location evidence="6">Cytoplasm</location>
    </subcellularLocation>
</comment>
<keyword evidence="4 6" id="KW-0808">Transferase</keyword>
<dbReference type="Proteomes" id="UP000252023">
    <property type="component" value="Chromosome"/>
</dbReference>
<dbReference type="EMBL" id="CP030918">
    <property type="protein sequence ID" value="AXC48931.1"/>
    <property type="molecule type" value="Genomic_DNA"/>
</dbReference>
<dbReference type="RefSeq" id="WP_114075250.1">
    <property type="nucleotide sequence ID" value="NZ_CP030918.1"/>
</dbReference>
<gene>
    <name evidence="6 7" type="primary">rsmG</name>
    <name evidence="7" type="ORF">DRW48_03750</name>
</gene>
<evidence type="ECO:0000256" key="5">
    <source>
        <dbReference type="ARBA" id="ARBA00022691"/>
    </source>
</evidence>
<accession>A0A344PHS6</accession>
<dbReference type="PIRSF" id="PIRSF003078">
    <property type="entry name" value="GidB"/>
    <property type="match status" value="1"/>
</dbReference>
<dbReference type="InterPro" id="IPR003682">
    <property type="entry name" value="rRNA_ssu_MeTfrase_G"/>
</dbReference>
<sequence length="196" mass="21705">MNVSRETSKRLQAYLELLKNWSAKINLVAPATIEDAWERHIEDSLQLLDLRPSPGPIWTDLGTGGGLPGLVIAMALPSQETETVLVESDQRKAAFLRHVIRTLEIQQTRVIAERIEVISGLGASTLTARALAPLPKLMTYVERHLGPSGTALLPKGRNWREEVAAAQLSWQFELTAHPSKTQPEAAVLEIRDIHAR</sequence>
<feature type="binding site" evidence="6">
    <location>
        <position position="129"/>
    </location>
    <ligand>
        <name>S-adenosyl-L-methionine</name>
        <dbReference type="ChEBI" id="CHEBI:59789"/>
    </ligand>
</feature>
<dbReference type="Pfam" id="PF02527">
    <property type="entry name" value="GidB"/>
    <property type="match status" value="1"/>
</dbReference>
<keyword evidence="3 6" id="KW-0489">Methyltransferase</keyword>
<dbReference type="PANTHER" id="PTHR31760:SF0">
    <property type="entry name" value="S-ADENOSYL-L-METHIONINE-DEPENDENT METHYLTRANSFERASES SUPERFAMILY PROTEIN"/>
    <property type="match status" value="1"/>
</dbReference>
<dbReference type="GO" id="GO:0070043">
    <property type="term" value="F:rRNA (guanine-N7-)-methyltransferase activity"/>
    <property type="evidence" value="ECO:0007669"/>
    <property type="project" value="UniProtKB-UniRule"/>
</dbReference>
<dbReference type="InterPro" id="IPR029063">
    <property type="entry name" value="SAM-dependent_MTases_sf"/>
</dbReference>
<dbReference type="EC" id="2.1.1.170" evidence="6"/>
<dbReference type="PANTHER" id="PTHR31760">
    <property type="entry name" value="S-ADENOSYL-L-METHIONINE-DEPENDENT METHYLTRANSFERASES SUPERFAMILY PROTEIN"/>
    <property type="match status" value="1"/>
</dbReference>
<name>A0A344PHS6_9RHOB</name>
<evidence type="ECO:0000256" key="3">
    <source>
        <dbReference type="ARBA" id="ARBA00022603"/>
    </source>
</evidence>
<dbReference type="SUPFAM" id="SSF53335">
    <property type="entry name" value="S-adenosyl-L-methionine-dependent methyltransferases"/>
    <property type="match status" value="1"/>
</dbReference>
<comment type="similarity">
    <text evidence="6">Belongs to the methyltransferase superfamily. RNA methyltransferase RsmG family.</text>
</comment>
<evidence type="ECO:0000256" key="2">
    <source>
        <dbReference type="ARBA" id="ARBA00022552"/>
    </source>
</evidence>
<evidence type="ECO:0000313" key="8">
    <source>
        <dbReference type="Proteomes" id="UP000252023"/>
    </source>
</evidence>
<feature type="binding site" evidence="6">
    <location>
        <position position="67"/>
    </location>
    <ligand>
        <name>S-adenosyl-L-methionine</name>
        <dbReference type="ChEBI" id="CHEBI:59789"/>
    </ligand>
</feature>
<dbReference type="NCBIfam" id="TIGR00138">
    <property type="entry name" value="rsmG_gidB"/>
    <property type="match status" value="1"/>
</dbReference>
<proteinExistence type="inferred from homology"/>
<keyword evidence="5 6" id="KW-0949">S-adenosyl-L-methionine</keyword>
<dbReference type="OrthoDB" id="9808773at2"/>
<dbReference type="AlphaFoldDB" id="A0A344PHS6"/>
<dbReference type="Gene3D" id="3.40.50.150">
    <property type="entry name" value="Vaccinia Virus protein VP39"/>
    <property type="match status" value="1"/>
</dbReference>
<evidence type="ECO:0000313" key="7">
    <source>
        <dbReference type="EMBL" id="AXC48931.1"/>
    </source>
</evidence>
<organism evidence="7 8">
    <name type="scientific">Paracoccus suum</name>
    <dbReference type="NCBI Taxonomy" id="2259340"/>
    <lineage>
        <taxon>Bacteria</taxon>
        <taxon>Pseudomonadati</taxon>
        <taxon>Pseudomonadota</taxon>
        <taxon>Alphaproteobacteria</taxon>
        <taxon>Rhodobacterales</taxon>
        <taxon>Paracoccaceae</taxon>
        <taxon>Paracoccus</taxon>
    </lineage>
</organism>
<keyword evidence="2 6" id="KW-0698">rRNA processing</keyword>